<dbReference type="Proteomes" id="UP000000346">
    <property type="component" value="Chromosome"/>
</dbReference>
<dbReference type="RefSeq" id="WP_013266593.1">
    <property type="nucleotide sequence ID" value="NC_014374.1"/>
</dbReference>
<accession>D9Q193</accession>
<dbReference type="AlphaFoldDB" id="D9Q193"/>
<proteinExistence type="predicted"/>
<sequence length="46" mass="4997">MFSISQDLGSIVTNLAGRARGPFSGRAKLPTWDEQASRLLDFLSSV</sequence>
<dbReference type="InParanoid" id="D9Q193"/>
<dbReference type="EMBL" id="CP001742">
    <property type="protein sequence ID" value="ADL19081.1"/>
    <property type="molecule type" value="Genomic_DNA"/>
</dbReference>
<gene>
    <name evidence="1" type="ordered locus">ASAC_0675</name>
</gene>
<dbReference type="KEGG" id="asc:ASAC_0675"/>
<evidence type="ECO:0000313" key="2">
    <source>
        <dbReference type="Proteomes" id="UP000000346"/>
    </source>
</evidence>
<dbReference type="GeneID" id="43500118"/>
<organism evidence="1 2">
    <name type="scientific">Acidilobus saccharovorans (strain DSM 16705 / JCM 18335 / VKM B-2471 / 345-15)</name>
    <dbReference type="NCBI Taxonomy" id="666510"/>
    <lineage>
        <taxon>Archaea</taxon>
        <taxon>Thermoproteota</taxon>
        <taxon>Thermoprotei</taxon>
        <taxon>Acidilobales</taxon>
        <taxon>Acidilobaceae</taxon>
        <taxon>Acidilobus</taxon>
    </lineage>
</organism>
<keyword evidence="2" id="KW-1185">Reference proteome</keyword>
<reference evidence="1 2" key="1">
    <citation type="journal article" date="2010" name="Appl. Environ. Microbiol.">
        <title>The genome sequence of the crenarchaeon Acidilobus saccharovorans supports a new order, Acidilobales, and suggests an important ecological role in terrestrial acidic hot springs.</title>
        <authorList>
            <person name="Mardanov A.V."/>
            <person name="Svetlitchnyi V.A."/>
            <person name="Beletsky A.V."/>
            <person name="Prokofeva M.I."/>
            <person name="Bonch-Osmolovskaya E.A."/>
            <person name="Ravin N.V."/>
            <person name="Skryabin K.G."/>
        </authorList>
    </citation>
    <scope>NUCLEOTIDE SEQUENCE [LARGE SCALE GENOMIC DNA]</scope>
    <source>
        <strain evidence="2">DSM 16705 / JCM 18335 / VKM B-2471 / 345-15</strain>
    </source>
</reference>
<dbReference type="HOGENOM" id="CLU_3178370_0_0_2"/>
<evidence type="ECO:0000313" key="1">
    <source>
        <dbReference type="EMBL" id="ADL19081.1"/>
    </source>
</evidence>
<name>D9Q193_ACIS3</name>
<protein>
    <submittedName>
        <fullName evidence="1">Uncharacterized protein</fullName>
    </submittedName>
</protein>